<name>A0A3M2LXH7_9ACTN</name>
<protein>
    <recommendedName>
        <fullName evidence="7">Zf-HC2 domain-containing protein</fullName>
    </recommendedName>
</protein>
<feature type="region of interest" description="Disordered" evidence="3">
    <location>
        <begin position="128"/>
        <end position="222"/>
    </location>
</feature>
<dbReference type="EMBL" id="RFFJ01000038">
    <property type="protein sequence ID" value="RMI42141.1"/>
    <property type="molecule type" value="Genomic_DNA"/>
</dbReference>
<keyword evidence="1" id="KW-0805">Transcription regulation</keyword>
<feature type="transmembrane region" description="Helical" evidence="4">
    <location>
        <begin position="103"/>
        <end position="121"/>
    </location>
</feature>
<organism evidence="5 6">
    <name type="scientific">Streptomyces triticirhizae</name>
    <dbReference type="NCBI Taxonomy" id="2483353"/>
    <lineage>
        <taxon>Bacteria</taxon>
        <taxon>Bacillati</taxon>
        <taxon>Actinomycetota</taxon>
        <taxon>Actinomycetes</taxon>
        <taxon>Kitasatosporales</taxon>
        <taxon>Streptomycetaceae</taxon>
        <taxon>Streptomyces</taxon>
    </lineage>
</organism>
<keyword evidence="2" id="KW-0804">Transcription</keyword>
<dbReference type="AlphaFoldDB" id="A0A3M2LXH7"/>
<keyword evidence="4" id="KW-0812">Transmembrane</keyword>
<feature type="compositionally biased region" description="Pro residues" evidence="3">
    <location>
        <begin position="188"/>
        <end position="199"/>
    </location>
</feature>
<keyword evidence="6" id="KW-1185">Reference proteome</keyword>
<gene>
    <name evidence="5" type="ORF">EBN88_09810</name>
</gene>
<evidence type="ECO:0000256" key="3">
    <source>
        <dbReference type="SAM" id="MobiDB-lite"/>
    </source>
</evidence>
<reference evidence="5 6" key="1">
    <citation type="submission" date="2018-10" db="EMBL/GenBank/DDBJ databases">
        <title>Isolation, diversity and antifungal activity of actinobacteria from wheat.</title>
        <authorList>
            <person name="Han C."/>
        </authorList>
    </citation>
    <scope>NUCLEOTIDE SEQUENCE [LARGE SCALE GENOMIC DNA]</scope>
    <source>
        <strain evidence="5 6">NEAU-YY642</strain>
    </source>
</reference>
<evidence type="ECO:0000256" key="2">
    <source>
        <dbReference type="ARBA" id="ARBA00023163"/>
    </source>
</evidence>
<evidence type="ECO:0000313" key="6">
    <source>
        <dbReference type="Proteomes" id="UP000278673"/>
    </source>
</evidence>
<dbReference type="RefSeq" id="WP_122183420.1">
    <property type="nucleotide sequence ID" value="NZ_RFFJ01000038.1"/>
</dbReference>
<dbReference type="Proteomes" id="UP000278673">
    <property type="component" value="Unassembled WGS sequence"/>
</dbReference>
<proteinExistence type="predicted"/>
<evidence type="ECO:0000256" key="1">
    <source>
        <dbReference type="ARBA" id="ARBA00023015"/>
    </source>
</evidence>
<comment type="caution">
    <text evidence="5">The sequence shown here is derived from an EMBL/GenBank/DDBJ whole genome shotgun (WGS) entry which is preliminary data.</text>
</comment>
<evidence type="ECO:0000256" key="4">
    <source>
        <dbReference type="SAM" id="Phobius"/>
    </source>
</evidence>
<keyword evidence="4" id="KW-1133">Transmembrane helix</keyword>
<evidence type="ECO:0008006" key="7">
    <source>
        <dbReference type="Google" id="ProtNLM"/>
    </source>
</evidence>
<dbReference type="InterPro" id="IPR041916">
    <property type="entry name" value="Anti_sigma_zinc_sf"/>
</dbReference>
<dbReference type="Gene3D" id="1.10.10.1320">
    <property type="entry name" value="Anti-sigma factor, zinc-finger domain"/>
    <property type="match status" value="1"/>
</dbReference>
<accession>A0A3M2LXH7</accession>
<keyword evidence="4" id="KW-0472">Membrane</keyword>
<sequence length="295" mass="30770">MSETHPEPAELAALDEDLLTPSEATGLREHLARCAACAATLGELATLRRALHEETDPGPIPDDVVFRIDAALAAEAARANARPSPVVSRETARSARRHSRARLALAAAGAALAVGIGAVVLEALGSSGGSDAGGSMADAPADEDGAMRAPEPPVESLEGQVRELLENSYSPEASEEQETSSEQEPLPETQPPTPLPSPTSAPSEEPTEGATEDPGSGEVHMLSDMPTCVDEAIGRPEEPLAVNEEDYNGTDAYLVVFPHSENPELVTAYVVDAQCVSATPPVAGEILLEESYPRE</sequence>
<evidence type="ECO:0000313" key="5">
    <source>
        <dbReference type="EMBL" id="RMI42141.1"/>
    </source>
</evidence>